<dbReference type="SUPFAM" id="SSF46689">
    <property type="entry name" value="Homeodomain-like"/>
    <property type="match status" value="1"/>
</dbReference>
<dbReference type="InterPro" id="IPR017930">
    <property type="entry name" value="Myb_dom"/>
</dbReference>
<feature type="region of interest" description="Disordered" evidence="8">
    <location>
        <begin position="296"/>
        <end position="316"/>
    </location>
</feature>
<comment type="subcellular location">
    <subcellularLocation>
        <location evidence="1">Nucleus</location>
    </subcellularLocation>
</comment>
<evidence type="ECO:0000313" key="12">
    <source>
        <dbReference type="Proteomes" id="UP000266723"/>
    </source>
</evidence>
<keyword evidence="12" id="KW-1185">Reference proteome</keyword>
<dbReference type="InterPro" id="IPR001005">
    <property type="entry name" value="SANT/Myb"/>
</dbReference>
<name>A0ABQ7D6N7_BRACR</name>
<dbReference type="PROSITE" id="PS50090">
    <property type="entry name" value="MYB_LIKE"/>
    <property type="match status" value="2"/>
</dbReference>
<dbReference type="PANTHER" id="PTHR48000:SF18">
    <property type="entry name" value="GENOME ASSEMBLY, CHROMOSOME: A10"/>
    <property type="match status" value="1"/>
</dbReference>
<keyword evidence="7" id="KW-0539">Nucleus</keyword>
<feature type="domain" description="Myb-like" evidence="9">
    <location>
        <begin position="9"/>
        <end position="62"/>
    </location>
</feature>
<feature type="domain" description="HTH myb-type" evidence="10">
    <location>
        <begin position="9"/>
        <end position="62"/>
    </location>
</feature>
<dbReference type="EMBL" id="QGKV02000759">
    <property type="protein sequence ID" value="KAF3567242.1"/>
    <property type="molecule type" value="Genomic_DNA"/>
</dbReference>
<sequence length="341" mass="38048">MGRAPCCDKTKVKRGPWSPEEDAKLRDYIEKYGNGGNWISLPLKAGLRRCGKSCRLRWLNYLRPNIKHGDFSEEEDRIIFSLFAAIGSRWSIIAAHLQGRTDNDIKNYWNTKLRKKIMSSSSSSSSSHSSAAMATPFLNPNSHDVKRPIIPSATIAPFSYNPYVENSTRSLISNINGFEADDQQIFPFFNPNYPHEFSLEDMSSSNNNNNNISGTSGFLLNHSMCDHYSNHNNFSSEVNGKRSEIMMEQEEMMMIDHHIDQMTEGYNGDFTQGYYNNDINGHGDLKRMISGTGTNSNINMGGSGSGSGSGTASSSSFISNLAENKTSSSLLQHTCLPYFYS</sequence>
<dbReference type="PROSITE" id="PS51294">
    <property type="entry name" value="HTH_MYB"/>
    <property type="match status" value="2"/>
</dbReference>
<evidence type="ECO:0000256" key="5">
    <source>
        <dbReference type="ARBA" id="ARBA00023159"/>
    </source>
</evidence>
<dbReference type="CDD" id="cd00167">
    <property type="entry name" value="SANT"/>
    <property type="match status" value="2"/>
</dbReference>
<dbReference type="InterPro" id="IPR009057">
    <property type="entry name" value="Homeodomain-like_sf"/>
</dbReference>
<evidence type="ECO:0000256" key="8">
    <source>
        <dbReference type="SAM" id="MobiDB-lite"/>
    </source>
</evidence>
<dbReference type="Pfam" id="PF00249">
    <property type="entry name" value="Myb_DNA-binding"/>
    <property type="match status" value="2"/>
</dbReference>
<dbReference type="SMART" id="SM00717">
    <property type="entry name" value="SANT"/>
    <property type="match status" value="2"/>
</dbReference>
<proteinExistence type="predicted"/>
<keyword evidence="4" id="KW-0238">DNA-binding</keyword>
<keyword evidence="6" id="KW-0804">Transcription</keyword>
<comment type="caution">
    <text evidence="11">The sequence shown here is derived from an EMBL/GenBank/DDBJ whole genome shotgun (WGS) entry which is preliminary data.</text>
</comment>
<evidence type="ECO:0000256" key="3">
    <source>
        <dbReference type="ARBA" id="ARBA00023015"/>
    </source>
</evidence>
<dbReference type="Proteomes" id="UP000266723">
    <property type="component" value="Unassembled WGS sequence"/>
</dbReference>
<dbReference type="PANTHER" id="PTHR48000">
    <property type="entry name" value="OS09G0431300 PROTEIN"/>
    <property type="match status" value="1"/>
</dbReference>
<evidence type="ECO:0000256" key="2">
    <source>
        <dbReference type="ARBA" id="ARBA00022737"/>
    </source>
</evidence>
<protein>
    <submittedName>
        <fullName evidence="11">Uncharacterized protein</fullName>
    </submittedName>
</protein>
<evidence type="ECO:0000256" key="6">
    <source>
        <dbReference type="ARBA" id="ARBA00023163"/>
    </source>
</evidence>
<evidence type="ECO:0000256" key="1">
    <source>
        <dbReference type="ARBA" id="ARBA00004123"/>
    </source>
</evidence>
<feature type="domain" description="Myb-like" evidence="9">
    <location>
        <begin position="63"/>
        <end position="113"/>
    </location>
</feature>
<accession>A0ABQ7D6N7</accession>
<evidence type="ECO:0000313" key="11">
    <source>
        <dbReference type="EMBL" id="KAF3567242.1"/>
    </source>
</evidence>
<evidence type="ECO:0000256" key="4">
    <source>
        <dbReference type="ARBA" id="ARBA00023125"/>
    </source>
</evidence>
<keyword evidence="3" id="KW-0805">Transcription regulation</keyword>
<gene>
    <name evidence="11" type="ORF">DY000_02018174</name>
</gene>
<feature type="domain" description="HTH myb-type" evidence="10">
    <location>
        <begin position="63"/>
        <end position="117"/>
    </location>
</feature>
<keyword evidence="2" id="KW-0677">Repeat</keyword>
<keyword evidence="5" id="KW-0010">Activator</keyword>
<reference evidence="11 12" key="1">
    <citation type="journal article" date="2020" name="BMC Genomics">
        <title>Intraspecific diversification of the crop wild relative Brassica cretica Lam. using demographic model selection.</title>
        <authorList>
            <person name="Kioukis A."/>
            <person name="Michalopoulou V.A."/>
            <person name="Briers L."/>
            <person name="Pirintsos S."/>
            <person name="Studholme D.J."/>
            <person name="Pavlidis P."/>
            <person name="Sarris P.F."/>
        </authorList>
    </citation>
    <scope>NUCLEOTIDE SEQUENCE [LARGE SCALE GENOMIC DNA]</scope>
    <source>
        <strain evidence="12">cv. PFS-1207/04</strain>
    </source>
</reference>
<dbReference type="Gene3D" id="1.10.10.60">
    <property type="entry name" value="Homeodomain-like"/>
    <property type="match status" value="2"/>
</dbReference>
<evidence type="ECO:0000259" key="10">
    <source>
        <dbReference type="PROSITE" id="PS51294"/>
    </source>
</evidence>
<organism evidence="11 12">
    <name type="scientific">Brassica cretica</name>
    <name type="common">Mustard</name>
    <dbReference type="NCBI Taxonomy" id="69181"/>
    <lineage>
        <taxon>Eukaryota</taxon>
        <taxon>Viridiplantae</taxon>
        <taxon>Streptophyta</taxon>
        <taxon>Embryophyta</taxon>
        <taxon>Tracheophyta</taxon>
        <taxon>Spermatophyta</taxon>
        <taxon>Magnoliopsida</taxon>
        <taxon>eudicotyledons</taxon>
        <taxon>Gunneridae</taxon>
        <taxon>Pentapetalae</taxon>
        <taxon>rosids</taxon>
        <taxon>malvids</taxon>
        <taxon>Brassicales</taxon>
        <taxon>Brassicaceae</taxon>
        <taxon>Brassiceae</taxon>
        <taxon>Brassica</taxon>
    </lineage>
</organism>
<evidence type="ECO:0000256" key="7">
    <source>
        <dbReference type="ARBA" id="ARBA00023242"/>
    </source>
</evidence>
<evidence type="ECO:0000259" key="9">
    <source>
        <dbReference type="PROSITE" id="PS50090"/>
    </source>
</evidence>